<dbReference type="PROSITE" id="PS00108">
    <property type="entry name" value="PROTEIN_KINASE_ST"/>
    <property type="match status" value="1"/>
</dbReference>
<dbReference type="AlphaFoldDB" id="A0A812WGU2"/>
<dbReference type="PROSITE" id="PS50011">
    <property type="entry name" value="PROTEIN_KINASE_DOM"/>
    <property type="match status" value="1"/>
</dbReference>
<dbReference type="Proteomes" id="UP000649617">
    <property type="component" value="Unassembled WGS sequence"/>
</dbReference>
<evidence type="ECO:0000256" key="1">
    <source>
        <dbReference type="ARBA" id="ARBA00022741"/>
    </source>
</evidence>
<keyword evidence="2" id="KW-0067">ATP-binding</keyword>
<dbReference type="InterPro" id="IPR011009">
    <property type="entry name" value="Kinase-like_dom_sf"/>
</dbReference>
<feature type="compositionally biased region" description="Basic and acidic residues" evidence="3">
    <location>
        <begin position="203"/>
        <end position="215"/>
    </location>
</feature>
<dbReference type="GO" id="GO:0005524">
    <property type="term" value="F:ATP binding"/>
    <property type="evidence" value="ECO:0007669"/>
    <property type="project" value="UniProtKB-KW"/>
</dbReference>
<dbReference type="GO" id="GO:0004674">
    <property type="term" value="F:protein serine/threonine kinase activity"/>
    <property type="evidence" value="ECO:0007669"/>
    <property type="project" value="TreeGrafter"/>
</dbReference>
<gene>
    <name evidence="5" type="primary">Snrk</name>
    <name evidence="5" type="ORF">SPIL2461_LOCUS18516</name>
</gene>
<feature type="domain" description="Protein kinase" evidence="4">
    <location>
        <begin position="1"/>
        <end position="201"/>
    </location>
</feature>
<dbReference type="InterPro" id="IPR008271">
    <property type="entry name" value="Ser/Thr_kinase_AS"/>
</dbReference>
<dbReference type="Pfam" id="PF00069">
    <property type="entry name" value="Pkinase"/>
    <property type="match status" value="1"/>
</dbReference>
<proteinExistence type="predicted"/>
<dbReference type="EMBL" id="CAJNIZ010043872">
    <property type="protein sequence ID" value="CAE7671268.1"/>
    <property type="molecule type" value="Genomic_DNA"/>
</dbReference>
<name>A0A812WGU2_SYMPI</name>
<keyword evidence="1" id="KW-0547">Nucleotide-binding</keyword>
<dbReference type="PANTHER" id="PTHR24346:SF30">
    <property type="entry name" value="MATERNAL EMBRYONIC LEUCINE ZIPPER KINASE"/>
    <property type="match status" value="1"/>
</dbReference>
<accession>A0A812WGU2</accession>
<dbReference type="PANTHER" id="PTHR24346">
    <property type="entry name" value="MAP/MICROTUBULE AFFINITY-REGULATING KINASE"/>
    <property type="match status" value="1"/>
</dbReference>
<evidence type="ECO:0000256" key="2">
    <source>
        <dbReference type="ARBA" id="ARBA00022840"/>
    </source>
</evidence>
<dbReference type="GO" id="GO:0005737">
    <property type="term" value="C:cytoplasm"/>
    <property type="evidence" value="ECO:0007669"/>
    <property type="project" value="TreeGrafter"/>
</dbReference>
<reference evidence="5" key="1">
    <citation type="submission" date="2021-02" db="EMBL/GenBank/DDBJ databases">
        <authorList>
            <person name="Dougan E. K."/>
            <person name="Rhodes N."/>
            <person name="Thang M."/>
            <person name="Chan C."/>
        </authorList>
    </citation>
    <scope>NUCLEOTIDE SEQUENCE</scope>
</reference>
<dbReference type="GO" id="GO:0035556">
    <property type="term" value="P:intracellular signal transduction"/>
    <property type="evidence" value="ECO:0007669"/>
    <property type="project" value="TreeGrafter"/>
</dbReference>
<comment type="caution">
    <text evidence="5">The sequence shown here is derived from an EMBL/GenBank/DDBJ whole genome shotgun (WGS) entry which is preliminary data.</text>
</comment>
<evidence type="ECO:0000313" key="6">
    <source>
        <dbReference type="Proteomes" id="UP000649617"/>
    </source>
</evidence>
<dbReference type="SMART" id="SM00220">
    <property type="entry name" value="S_TKc"/>
    <property type="match status" value="1"/>
</dbReference>
<dbReference type="InterPro" id="IPR000719">
    <property type="entry name" value="Prot_kinase_dom"/>
</dbReference>
<evidence type="ECO:0000313" key="5">
    <source>
        <dbReference type="EMBL" id="CAE7671268.1"/>
    </source>
</evidence>
<sequence length="320" mass="35886">MCHSSIVRIHDVFDNGTSVSFVMDQMHQDLLDGLQSYVMREKLGRESDMNGLLHIIQQMVAAVQYLHTLAIVHRDVKPENFLIDREQLTDSSCRVVLADLGSACRLTDNQRLSEQVGTTAYWSPEMYDQNYGLKVDIWALGICLHCMASNTFPFVDEHEVRTKTFRLRRISQSCNRLIHAMLSKAEAKRPSVHEVQQHPWLTGKDDPDERPDEDACGRKPGGWFGVSLSKELSGWPSPRKPRRAWPRAALPLLFAFFFTGLVFKPCRPGWDASTASAASAASGARWTPLEVTPSPPHNLKHVIRGSISSCAQAVFSTAMP</sequence>
<organism evidence="5 6">
    <name type="scientific">Symbiodinium pilosum</name>
    <name type="common">Dinoflagellate</name>
    <dbReference type="NCBI Taxonomy" id="2952"/>
    <lineage>
        <taxon>Eukaryota</taxon>
        <taxon>Sar</taxon>
        <taxon>Alveolata</taxon>
        <taxon>Dinophyceae</taxon>
        <taxon>Suessiales</taxon>
        <taxon>Symbiodiniaceae</taxon>
        <taxon>Symbiodinium</taxon>
    </lineage>
</organism>
<evidence type="ECO:0000256" key="3">
    <source>
        <dbReference type="SAM" id="MobiDB-lite"/>
    </source>
</evidence>
<evidence type="ECO:0000259" key="4">
    <source>
        <dbReference type="PROSITE" id="PS50011"/>
    </source>
</evidence>
<feature type="region of interest" description="Disordered" evidence="3">
    <location>
        <begin position="192"/>
        <end position="215"/>
    </location>
</feature>
<dbReference type="Gene3D" id="1.10.510.10">
    <property type="entry name" value="Transferase(Phosphotransferase) domain 1"/>
    <property type="match status" value="1"/>
</dbReference>
<dbReference type="SUPFAM" id="SSF56112">
    <property type="entry name" value="Protein kinase-like (PK-like)"/>
    <property type="match status" value="1"/>
</dbReference>
<keyword evidence="6" id="KW-1185">Reference proteome</keyword>
<protein>
    <submittedName>
        <fullName evidence="5">Snrk protein</fullName>
    </submittedName>
</protein>
<dbReference type="OrthoDB" id="193931at2759"/>